<gene>
    <name evidence="2" type="ORF">NQ317_019863</name>
</gene>
<evidence type="ECO:0000313" key="3">
    <source>
        <dbReference type="Proteomes" id="UP001162164"/>
    </source>
</evidence>
<organism evidence="2 3">
    <name type="scientific">Molorchus minor</name>
    <dbReference type="NCBI Taxonomy" id="1323400"/>
    <lineage>
        <taxon>Eukaryota</taxon>
        <taxon>Metazoa</taxon>
        <taxon>Ecdysozoa</taxon>
        <taxon>Arthropoda</taxon>
        <taxon>Hexapoda</taxon>
        <taxon>Insecta</taxon>
        <taxon>Pterygota</taxon>
        <taxon>Neoptera</taxon>
        <taxon>Endopterygota</taxon>
        <taxon>Coleoptera</taxon>
        <taxon>Polyphaga</taxon>
        <taxon>Cucujiformia</taxon>
        <taxon>Chrysomeloidea</taxon>
        <taxon>Cerambycidae</taxon>
        <taxon>Lamiinae</taxon>
        <taxon>Monochamini</taxon>
        <taxon>Molorchus</taxon>
    </lineage>
</organism>
<evidence type="ECO:0000256" key="1">
    <source>
        <dbReference type="SAM" id="MobiDB-lite"/>
    </source>
</evidence>
<sequence length="97" mass="11377">MCRYKHFSGIKSLFILQAVKLRPFDHVPRYSREFLFNKSVTESYQNVYKKKESAFLKNQAQRKAKGEEDSDVDSDLSDGSDSENSTQPDEIFNSWTW</sequence>
<dbReference type="Proteomes" id="UP001162164">
    <property type="component" value="Unassembled WGS sequence"/>
</dbReference>
<accession>A0ABQ9ITU3</accession>
<dbReference type="EMBL" id="JAPWTJ010002585">
    <property type="protein sequence ID" value="KAJ8965576.1"/>
    <property type="molecule type" value="Genomic_DNA"/>
</dbReference>
<evidence type="ECO:0000313" key="2">
    <source>
        <dbReference type="EMBL" id="KAJ8965576.1"/>
    </source>
</evidence>
<feature type="region of interest" description="Disordered" evidence="1">
    <location>
        <begin position="58"/>
        <end position="97"/>
    </location>
</feature>
<keyword evidence="3" id="KW-1185">Reference proteome</keyword>
<protein>
    <submittedName>
        <fullName evidence="2">Uncharacterized protein</fullName>
    </submittedName>
</protein>
<feature type="compositionally biased region" description="Acidic residues" evidence="1">
    <location>
        <begin position="68"/>
        <end position="81"/>
    </location>
</feature>
<comment type="caution">
    <text evidence="2">The sequence shown here is derived from an EMBL/GenBank/DDBJ whole genome shotgun (WGS) entry which is preliminary data.</text>
</comment>
<proteinExistence type="predicted"/>
<name>A0ABQ9ITU3_9CUCU</name>
<reference evidence="2" key="1">
    <citation type="journal article" date="2023" name="Insect Mol. Biol.">
        <title>Genome sequencing provides insights into the evolution of gene families encoding plant cell wall-degrading enzymes in longhorned beetles.</title>
        <authorList>
            <person name="Shin N.R."/>
            <person name="Okamura Y."/>
            <person name="Kirsch R."/>
            <person name="Pauchet Y."/>
        </authorList>
    </citation>
    <scope>NUCLEOTIDE SEQUENCE</scope>
    <source>
        <strain evidence="2">MMC_N1</strain>
    </source>
</reference>